<dbReference type="AlphaFoldDB" id="A0A8J5QSG7"/>
<dbReference type="PANTHER" id="PTHR11360:SF177">
    <property type="entry name" value="RIBOFLAVIN TRANSPORTER MCH5"/>
    <property type="match status" value="1"/>
</dbReference>
<feature type="transmembrane region" description="Helical" evidence="3">
    <location>
        <begin position="349"/>
        <end position="370"/>
    </location>
</feature>
<feature type="transmembrane region" description="Helical" evidence="3">
    <location>
        <begin position="284"/>
        <end position="309"/>
    </location>
</feature>
<evidence type="ECO:0000256" key="3">
    <source>
        <dbReference type="SAM" id="Phobius"/>
    </source>
</evidence>
<sequence length="475" mass="51906">MSSDRVKTNSFDETVKLQRSMESSDITSQIEYAPSQHADQHTMHRTHTIASGISLHLLDDPDRFPDGWNNRAMLTLFGSFLGMVGSLGFVNTGGVLQSYISENILPDTPQSSIAWIFSVYNFLAFGMTLISGPVFDKVGCKIPIAFGIVVMMIGLMLTSVCKEVYQFVLSYGIIAGLGAAFTFGPFVACLSHYFLQKRALAIGASYTGGGIGGVMLPLIFRALFPKVGFGWTVRIGAFISFFFLVVGWLLVKDRHEEFREHSDEHIVKQVIGSVDFMILFKNKLFFVIVVGLLFNGLAFLITLVILPSYSTAWGNSPSESYLLIVVFNCFSIPGRIIPSFLADHYLGRFNTFCLTTTFSLIAFTAIWLPFGRHNIISLFMFAGCFGFSSGSVLSLSASLIASIVKTQDVGKGLGTAFFILSMGDLFGIPIAGAIATGSPESFTHLVIFLTVCAGVGCVVSYVSRYLYEGFNLNRA</sequence>
<dbReference type="InterPro" id="IPR020846">
    <property type="entry name" value="MFS_dom"/>
</dbReference>
<dbReference type="OrthoDB" id="6509908at2759"/>
<dbReference type="GO" id="GO:0032218">
    <property type="term" value="P:riboflavin transport"/>
    <property type="evidence" value="ECO:0007669"/>
    <property type="project" value="TreeGrafter"/>
</dbReference>
<comment type="similarity">
    <text evidence="2">Belongs to the major facilitator superfamily. Monocarboxylate porter (TC 2.A.1.13) family.</text>
</comment>
<feature type="transmembrane region" description="Helical" evidence="3">
    <location>
        <begin position="376"/>
        <end position="404"/>
    </location>
</feature>
<comment type="caution">
    <text evidence="5">The sequence shown here is derived from an EMBL/GenBank/DDBJ whole genome shotgun (WGS) entry which is preliminary data.</text>
</comment>
<proteinExistence type="inferred from homology"/>
<keyword evidence="6" id="KW-1185">Reference proteome</keyword>
<feature type="transmembrane region" description="Helical" evidence="3">
    <location>
        <begin position="231"/>
        <end position="251"/>
    </location>
</feature>
<feature type="transmembrane region" description="Helical" evidence="3">
    <location>
        <begin position="416"/>
        <end position="436"/>
    </location>
</feature>
<feature type="domain" description="Major facilitator superfamily (MFS) profile" evidence="4">
    <location>
        <begin position="71"/>
        <end position="468"/>
    </location>
</feature>
<feature type="transmembrane region" description="Helical" evidence="3">
    <location>
        <begin position="199"/>
        <end position="219"/>
    </location>
</feature>
<evidence type="ECO:0000256" key="1">
    <source>
        <dbReference type="ARBA" id="ARBA00004141"/>
    </source>
</evidence>
<dbReference type="Pfam" id="PF07690">
    <property type="entry name" value="MFS_1"/>
    <property type="match status" value="1"/>
</dbReference>
<gene>
    <name evidence="5" type="ORF">J8A68_002035</name>
</gene>
<evidence type="ECO:0000313" key="6">
    <source>
        <dbReference type="Proteomes" id="UP000694255"/>
    </source>
</evidence>
<dbReference type="PANTHER" id="PTHR11360">
    <property type="entry name" value="MONOCARBOXYLATE TRANSPORTER"/>
    <property type="match status" value="1"/>
</dbReference>
<dbReference type="GO" id="GO:0022857">
    <property type="term" value="F:transmembrane transporter activity"/>
    <property type="evidence" value="ECO:0007669"/>
    <property type="project" value="InterPro"/>
</dbReference>
<keyword evidence="3" id="KW-1133">Transmembrane helix</keyword>
<organism evidence="5 6">
    <name type="scientific">[Candida] subhashii</name>
    <dbReference type="NCBI Taxonomy" id="561895"/>
    <lineage>
        <taxon>Eukaryota</taxon>
        <taxon>Fungi</taxon>
        <taxon>Dikarya</taxon>
        <taxon>Ascomycota</taxon>
        <taxon>Saccharomycotina</taxon>
        <taxon>Pichiomycetes</taxon>
        <taxon>Debaryomycetaceae</taxon>
        <taxon>Spathaspora</taxon>
    </lineage>
</organism>
<dbReference type="InterPro" id="IPR050327">
    <property type="entry name" value="Proton-linked_MCT"/>
</dbReference>
<feature type="transmembrane region" description="Helical" evidence="3">
    <location>
        <begin position="166"/>
        <end position="187"/>
    </location>
</feature>
<dbReference type="GeneID" id="73468836"/>
<dbReference type="RefSeq" id="XP_049264664.1">
    <property type="nucleotide sequence ID" value="XM_049405743.1"/>
</dbReference>
<feature type="transmembrane region" description="Helical" evidence="3">
    <location>
        <begin position="321"/>
        <end position="342"/>
    </location>
</feature>
<evidence type="ECO:0000313" key="5">
    <source>
        <dbReference type="EMBL" id="KAG7664432.1"/>
    </source>
</evidence>
<feature type="transmembrane region" description="Helical" evidence="3">
    <location>
        <begin position="142"/>
        <end position="160"/>
    </location>
</feature>
<evidence type="ECO:0000256" key="2">
    <source>
        <dbReference type="ARBA" id="ARBA00006727"/>
    </source>
</evidence>
<dbReference type="GO" id="GO:0016020">
    <property type="term" value="C:membrane"/>
    <property type="evidence" value="ECO:0007669"/>
    <property type="project" value="UniProtKB-SubCell"/>
</dbReference>
<reference evidence="5 6" key="1">
    <citation type="journal article" date="2021" name="DNA Res.">
        <title>Genome analysis of Candida subhashii reveals its hybrid nature and dual mitochondrial genome conformations.</title>
        <authorList>
            <person name="Mixao V."/>
            <person name="Hegedusova E."/>
            <person name="Saus E."/>
            <person name="Pryszcz L.P."/>
            <person name="Cillingova A."/>
            <person name="Nosek J."/>
            <person name="Gabaldon T."/>
        </authorList>
    </citation>
    <scope>NUCLEOTIDE SEQUENCE [LARGE SCALE GENOMIC DNA]</scope>
    <source>
        <strain evidence="5 6">CBS 10753</strain>
    </source>
</reference>
<protein>
    <recommendedName>
        <fullName evidence="4">Major facilitator superfamily (MFS) profile domain-containing protein</fullName>
    </recommendedName>
</protein>
<name>A0A8J5QSG7_9ASCO</name>
<dbReference type="EMBL" id="JAGSYN010000083">
    <property type="protein sequence ID" value="KAG7664432.1"/>
    <property type="molecule type" value="Genomic_DNA"/>
</dbReference>
<comment type="subcellular location">
    <subcellularLocation>
        <location evidence="1">Membrane</location>
        <topology evidence="1">Multi-pass membrane protein</topology>
    </subcellularLocation>
</comment>
<dbReference type="InterPro" id="IPR011701">
    <property type="entry name" value="MFS"/>
</dbReference>
<feature type="transmembrane region" description="Helical" evidence="3">
    <location>
        <begin position="73"/>
        <end position="100"/>
    </location>
</feature>
<accession>A0A8J5QSG7</accession>
<keyword evidence="3" id="KW-0812">Transmembrane</keyword>
<keyword evidence="3" id="KW-0472">Membrane</keyword>
<dbReference type="Proteomes" id="UP000694255">
    <property type="component" value="Unassembled WGS sequence"/>
</dbReference>
<feature type="transmembrane region" description="Helical" evidence="3">
    <location>
        <begin position="112"/>
        <end position="130"/>
    </location>
</feature>
<evidence type="ECO:0000259" key="4">
    <source>
        <dbReference type="PROSITE" id="PS50850"/>
    </source>
</evidence>
<feature type="transmembrane region" description="Helical" evidence="3">
    <location>
        <begin position="442"/>
        <end position="467"/>
    </location>
</feature>
<dbReference type="PROSITE" id="PS50850">
    <property type="entry name" value="MFS"/>
    <property type="match status" value="1"/>
</dbReference>